<accession>F2U0H7</accession>
<dbReference type="GO" id="GO:0035861">
    <property type="term" value="C:site of double-strand break"/>
    <property type="evidence" value="ECO:0007669"/>
    <property type="project" value="TreeGrafter"/>
</dbReference>
<dbReference type="FunFam" id="1.10.10.10:FF:000168">
    <property type="entry name" value="Replication protein A 32 kDa subunit"/>
    <property type="match status" value="1"/>
</dbReference>
<dbReference type="GO" id="GO:0000781">
    <property type="term" value="C:chromosome, telomeric region"/>
    <property type="evidence" value="ECO:0007669"/>
    <property type="project" value="TreeGrafter"/>
</dbReference>
<evidence type="ECO:0000259" key="6">
    <source>
        <dbReference type="Pfam" id="PF08784"/>
    </source>
</evidence>
<comment type="subcellular location">
    <subcellularLocation>
        <location evidence="1">Nucleus</location>
    </subcellularLocation>
</comment>
<dbReference type="Gene3D" id="2.40.50.140">
    <property type="entry name" value="Nucleic acid-binding proteins"/>
    <property type="match status" value="1"/>
</dbReference>
<dbReference type="KEGG" id="sre:PTSG_01490"/>
<dbReference type="Pfam" id="PF08784">
    <property type="entry name" value="RPA_C"/>
    <property type="match status" value="1"/>
</dbReference>
<evidence type="ECO:0000256" key="4">
    <source>
        <dbReference type="ARBA" id="ARBA00023125"/>
    </source>
</evidence>
<evidence type="ECO:0000313" key="8">
    <source>
        <dbReference type="Proteomes" id="UP000007799"/>
    </source>
</evidence>
<dbReference type="InterPro" id="IPR012340">
    <property type="entry name" value="NA-bd_OB-fold"/>
</dbReference>
<evidence type="ECO:0000256" key="5">
    <source>
        <dbReference type="ARBA" id="ARBA00023242"/>
    </source>
</evidence>
<dbReference type="OrthoDB" id="25571at2759"/>
<dbReference type="SUPFAM" id="SSF50249">
    <property type="entry name" value="Nucleic acid-binding proteins"/>
    <property type="match status" value="1"/>
</dbReference>
<dbReference type="InterPro" id="IPR040260">
    <property type="entry name" value="RFA2-like"/>
</dbReference>
<dbReference type="PANTHER" id="PTHR13989">
    <property type="entry name" value="REPLICATION PROTEIN A-RELATED"/>
    <property type="match status" value="1"/>
</dbReference>
<dbReference type="Gene3D" id="1.10.10.10">
    <property type="entry name" value="Winged helix-like DNA-binding domain superfamily/Winged helix DNA-binding domain"/>
    <property type="match status" value="1"/>
</dbReference>
<dbReference type="OMA" id="SFGNKRY"/>
<evidence type="ECO:0000313" key="7">
    <source>
        <dbReference type="EMBL" id="EGD80905.1"/>
    </source>
</evidence>
<keyword evidence="5" id="KW-0539">Nucleus</keyword>
<dbReference type="InterPro" id="IPR036390">
    <property type="entry name" value="WH_DNA-bd_sf"/>
</dbReference>
<dbReference type="GO" id="GO:0006260">
    <property type="term" value="P:DNA replication"/>
    <property type="evidence" value="ECO:0007669"/>
    <property type="project" value="UniProtKB-KW"/>
</dbReference>
<dbReference type="SUPFAM" id="SSF46785">
    <property type="entry name" value="Winged helix' DNA-binding domain"/>
    <property type="match status" value="1"/>
</dbReference>
<keyword evidence="3" id="KW-0235">DNA replication</keyword>
<keyword evidence="8" id="KW-1185">Reference proteome</keyword>
<dbReference type="PANTHER" id="PTHR13989:SF16">
    <property type="entry name" value="REPLICATION PROTEIN A2"/>
    <property type="match status" value="1"/>
</dbReference>
<dbReference type="GO" id="GO:0006289">
    <property type="term" value="P:nucleotide-excision repair"/>
    <property type="evidence" value="ECO:0007669"/>
    <property type="project" value="TreeGrafter"/>
</dbReference>
<dbReference type="GO" id="GO:0003697">
    <property type="term" value="F:single-stranded DNA binding"/>
    <property type="evidence" value="ECO:0007669"/>
    <property type="project" value="TreeGrafter"/>
</dbReference>
<reference evidence="7" key="1">
    <citation type="submission" date="2009-08" db="EMBL/GenBank/DDBJ databases">
        <title>Annotation of Salpingoeca rosetta.</title>
        <authorList>
            <consortium name="The Broad Institute Genome Sequencing Platform"/>
            <person name="Russ C."/>
            <person name="Cuomo C."/>
            <person name="Burger G."/>
            <person name="Gray M.W."/>
            <person name="Holland P.W.H."/>
            <person name="King N."/>
            <person name="Lang F.B.F."/>
            <person name="Roger A.J."/>
            <person name="Ruiz-Trillo I."/>
            <person name="Young S.K."/>
            <person name="Zeng Q."/>
            <person name="Gargeya S."/>
            <person name="Alvarado L."/>
            <person name="Berlin A."/>
            <person name="Chapman S.B."/>
            <person name="Chen Z."/>
            <person name="Freedman E."/>
            <person name="Gellesch M."/>
            <person name="Goldberg J."/>
            <person name="Griggs A."/>
            <person name="Gujja S."/>
            <person name="Heilman E."/>
            <person name="Heiman D."/>
            <person name="Howarth C."/>
            <person name="Mehta T."/>
            <person name="Neiman D."/>
            <person name="Pearson M."/>
            <person name="Roberts A."/>
            <person name="Saif S."/>
            <person name="Shea T."/>
            <person name="Shenoy N."/>
            <person name="Sisk P."/>
            <person name="Stolte C."/>
            <person name="Sykes S."/>
            <person name="White J."/>
            <person name="Yandava C."/>
            <person name="Haas B."/>
            <person name="Nusbaum C."/>
            <person name="Birren B."/>
        </authorList>
    </citation>
    <scope>NUCLEOTIDE SEQUENCE [LARGE SCALE GENOMIC DNA]</scope>
    <source>
        <strain evidence="7">ATCC 50818</strain>
    </source>
</reference>
<protein>
    <recommendedName>
        <fullName evidence="6">Replication protein A C-terminal domain-containing protein</fullName>
    </recommendedName>
</protein>
<organism evidence="8">
    <name type="scientific">Salpingoeca rosetta (strain ATCC 50818 / BSB-021)</name>
    <dbReference type="NCBI Taxonomy" id="946362"/>
    <lineage>
        <taxon>Eukaryota</taxon>
        <taxon>Choanoflagellata</taxon>
        <taxon>Craspedida</taxon>
        <taxon>Salpingoecidae</taxon>
        <taxon>Salpingoeca</taxon>
    </lineage>
</organism>
<dbReference type="GO" id="GO:0000724">
    <property type="term" value="P:double-strand break repair via homologous recombination"/>
    <property type="evidence" value="ECO:0007669"/>
    <property type="project" value="TreeGrafter"/>
</dbReference>
<dbReference type="PIRSF" id="PIRSF036949">
    <property type="entry name" value="RPA32"/>
    <property type="match status" value="1"/>
</dbReference>
<gene>
    <name evidence="7" type="ORF">PTSG_01490</name>
</gene>
<evidence type="ECO:0000256" key="3">
    <source>
        <dbReference type="ARBA" id="ARBA00022705"/>
    </source>
</evidence>
<sequence>MDGGFGGGGFGDYNTSNGGGFMTGEGGGFSSQSPADAGIKRISTVTPVCVKQVKDAQRGDDTSFIVNGVAVDKVALVAVIRNVQQKATRISYNVEDHTGLIDVMQYLSGGDDEEEPQVPEEVAQNREGRYVRIVASIRAGEDDSKRLNAFLITPIDDHNELTYHFLNVVYANLVSSHGILGERKLGLQAGQPRGSQPSQAGMAGQGMGTATNGATAFNNTPMDTGLPRNLQAVLNVIQTEGSASETGVGMSTILDRLRPQGFNEPQIRSAVEELLNEGQVYSTVDDDHFKSTDD</sequence>
<dbReference type="InParanoid" id="F2U0H7"/>
<dbReference type="InterPro" id="IPR014646">
    <property type="entry name" value="Rfa2/RPA32"/>
</dbReference>
<comment type="similarity">
    <text evidence="2">Belongs to the replication factor A protein 2 family.</text>
</comment>
<dbReference type="GeneID" id="16078063"/>
<dbReference type="EMBL" id="GL832958">
    <property type="protein sequence ID" value="EGD80905.1"/>
    <property type="molecule type" value="Genomic_DNA"/>
</dbReference>
<evidence type="ECO:0000256" key="2">
    <source>
        <dbReference type="ARBA" id="ARBA00007815"/>
    </source>
</evidence>
<proteinExistence type="inferred from homology"/>
<keyword evidence="4" id="KW-0238">DNA-binding</keyword>
<dbReference type="AlphaFoldDB" id="F2U0H7"/>
<feature type="domain" description="Replication protein A C-terminal" evidence="6">
    <location>
        <begin position="196"/>
        <end position="287"/>
    </location>
</feature>
<dbReference type="CDD" id="cd04478">
    <property type="entry name" value="RPA2_DBD_D"/>
    <property type="match status" value="1"/>
</dbReference>
<dbReference type="eggNOG" id="KOG3108">
    <property type="taxonomic scope" value="Eukaryota"/>
</dbReference>
<dbReference type="InterPro" id="IPR014892">
    <property type="entry name" value="RPA_C"/>
</dbReference>
<name>F2U0H7_SALR5</name>
<evidence type="ECO:0000256" key="1">
    <source>
        <dbReference type="ARBA" id="ARBA00004123"/>
    </source>
</evidence>
<dbReference type="Proteomes" id="UP000007799">
    <property type="component" value="Unassembled WGS sequence"/>
</dbReference>
<dbReference type="STRING" id="946362.F2U0H7"/>
<dbReference type="GO" id="GO:0005662">
    <property type="term" value="C:DNA replication factor A complex"/>
    <property type="evidence" value="ECO:0007669"/>
    <property type="project" value="TreeGrafter"/>
</dbReference>
<dbReference type="RefSeq" id="XP_004997466.1">
    <property type="nucleotide sequence ID" value="XM_004997409.1"/>
</dbReference>
<dbReference type="InterPro" id="IPR036388">
    <property type="entry name" value="WH-like_DNA-bd_sf"/>
</dbReference>
<dbReference type="FunCoup" id="F2U0H7">
    <property type="interactions" value="1446"/>
</dbReference>